<dbReference type="PANTHER" id="PTHR14095:SF0">
    <property type="entry name" value="MIP22305P"/>
    <property type="match status" value="1"/>
</dbReference>
<proteinExistence type="predicted"/>
<evidence type="ECO:0000256" key="1">
    <source>
        <dbReference type="ARBA" id="ARBA00022723"/>
    </source>
</evidence>
<comment type="caution">
    <text evidence="3">The sequence shown here is derived from an EMBL/GenBank/DDBJ whole genome shotgun (WGS) entry which is preliminary data.</text>
</comment>
<keyword evidence="1" id="KW-0479">Metal-binding</keyword>
<reference evidence="3 4" key="1">
    <citation type="journal article" date="2022" name="Nat. Plants">
        <title>Genomes of leafy and leafless Platanthera orchids illuminate the evolution of mycoheterotrophy.</title>
        <authorList>
            <person name="Li M.H."/>
            <person name="Liu K.W."/>
            <person name="Li Z."/>
            <person name="Lu H.C."/>
            <person name="Ye Q.L."/>
            <person name="Zhang D."/>
            <person name="Wang J.Y."/>
            <person name="Li Y.F."/>
            <person name="Zhong Z.M."/>
            <person name="Liu X."/>
            <person name="Yu X."/>
            <person name="Liu D.K."/>
            <person name="Tu X.D."/>
            <person name="Liu B."/>
            <person name="Hao Y."/>
            <person name="Liao X.Y."/>
            <person name="Jiang Y.T."/>
            <person name="Sun W.H."/>
            <person name="Chen J."/>
            <person name="Chen Y.Q."/>
            <person name="Ai Y."/>
            <person name="Zhai J.W."/>
            <person name="Wu S.S."/>
            <person name="Zhou Z."/>
            <person name="Hsiao Y.Y."/>
            <person name="Wu W.L."/>
            <person name="Chen Y.Y."/>
            <person name="Lin Y.F."/>
            <person name="Hsu J.L."/>
            <person name="Li C.Y."/>
            <person name="Wang Z.W."/>
            <person name="Zhao X."/>
            <person name="Zhong W.Y."/>
            <person name="Ma X.K."/>
            <person name="Ma L."/>
            <person name="Huang J."/>
            <person name="Chen G.Z."/>
            <person name="Huang M.Z."/>
            <person name="Huang L."/>
            <person name="Peng D.H."/>
            <person name="Luo Y.B."/>
            <person name="Zou S.Q."/>
            <person name="Chen S.P."/>
            <person name="Lan S."/>
            <person name="Tsai W.C."/>
            <person name="Van de Peer Y."/>
            <person name="Liu Z.J."/>
        </authorList>
    </citation>
    <scope>NUCLEOTIDE SEQUENCE [LARGE SCALE GENOMIC DNA]</scope>
    <source>
        <strain evidence="3">Lor288</strain>
    </source>
</reference>
<organism evidence="3 4">
    <name type="scientific">Platanthera guangdongensis</name>
    <dbReference type="NCBI Taxonomy" id="2320717"/>
    <lineage>
        <taxon>Eukaryota</taxon>
        <taxon>Viridiplantae</taxon>
        <taxon>Streptophyta</taxon>
        <taxon>Embryophyta</taxon>
        <taxon>Tracheophyta</taxon>
        <taxon>Spermatophyta</taxon>
        <taxon>Magnoliopsida</taxon>
        <taxon>Liliopsida</taxon>
        <taxon>Asparagales</taxon>
        <taxon>Orchidaceae</taxon>
        <taxon>Orchidoideae</taxon>
        <taxon>Orchideae</taxon>
        <taxon>Orchidinae</taxon>
        <taxon>Platanthera</taxon>
    </lineage>
</organism>
<evidence type="ECO:0000259" key="2">
    <source>
        <dbReference type="Pfam" id="PF17958"/>
    </source>
</evidence>
<dbReference type="Proteomes" id="UP001412067">
    <property type="component" value="Unassembled WGS sequence"/>
</dbReference>
<evidence type="ECO:0000313" key="3">
    <source>
        <dbReference type="EMBL" id="KAK8968532.1"/>
    </source>
</evidence>
<dbReference type="InterPro" id="IPR041534">
    <property type="entry name" value="EF-hand_13"/>
</dbReference>
<accession>A0ABR2MWG6</accession>
<dbReference type="EMBL" id="JBBWWR010000004">
    <property type="protein sequence ID" value="KAK8968532.1"/>
    <property type="molecule type" value="Genomic_DNA"/>
</dbReference>
<dbReference type="Pfam" id="PF17958">
    <property type="entry name" value="EF-hand_13"/>
    <property type="match status" value="1"/>
</dbReference>
<protein>
    <recommendedName>
        <fullName evidence="2">PP2A regulatory subunit B'' EF-hand domain-containing protein</fullName>
    </recommendedName>
</protein>
<dbReference type="Gene3D" id="1.10.238.220">
    <property type="match status" value="1"/>
</dbReference>
<name>A0ABR2MWG6_9ASPA</name>
<evidence type="ECO:0000313" key="4">
    <source>
        <dbReference type="Proteomes" id="UP001412067"/>
    </source>
</evidence>
<sequence length="104" mass="12349">MIMDIATHIFTILKQPDRKYLTQEDFKPLLRELLSSHPGLEFLQNTPEFQDRYGHWKRRGQSSCYDPLCVEIFTRMVKLVLMVVPNYLKSTYASYPMLICLLYV</sequence>
<feature type="domain" description="PP2A regulatory subunit B'' EF-hand" evidence="2">
    <location>
        <begin position="5"/>
        <end position="53"/>
    </location>
</feature>
<dbReference type="PANTHER" id="PTHR14095">
    <property type="entry name" value="PHOSPHATASE 2A REGULATORY SUBUNIT-RELATED"/>
    <property type="match status" value="1"/>
</dbReference>
<gene>
    <name evidence="3" type="ORF">KSP40_PGU012376</name>
</gene>
<keyword evidence="4" id="KW-1185">Reference proteome</keyword>